<gene>
    <name evidence="2" type="ORF">HQ945_05755</name>
</gene>
<evidence type="ECO:0000256" key="1">
    <source>
        <dbReference type="SAM" id="MobiDB-lite"/>
    </source>
</evidence>
<proteinExistence type="predicted"/>
<organism evidence="2 3">
    <name type="scientific">Phyllobacterium pellucidum</name>
    <dbReference type="NCBI Taxonomy" id="2740464"/>
    <lineage>
        <taxon>Bacteria</taxon>
        <taxon>Pseudomonadati</taxon>
        <taxon>Pseudomonadota</taxon>
        <taxon>Alphaproteobacteria</taxon>
        <taxon>Hyphomicrobiales</taxon>
        <taxon>Phyllobacteriaceae</taxon>
        <taxon>Phyllobacterium</taxon>
    </lineage>
</organism>
<evidence type="ECO:0000313" key="2">
    <source>
        <dbReference type="EMBL" id="NTS30751.1"/>
    </source>
</evidence>
<accession>A0A849VLS3</accession>
<dbReference type="EMBL" id="JABUMX010000001">
    <property type="protein sequence ID" value="NTS30751.1"/>
    <property type="molecule type" value="Genomic_DNA"/>
</dbReference>
<keyword evidence="3" id="KW-1185">Reference proteome</keyword>
<dbReference type="RefSeq" id="WP_153666449.1">
    <property type="nucleotide sequence ID" value="NZ_CP088292.1"/>
</dbReference>
<comment type="caution">
    <text evidence="2">The sequence shown here is derived from an EMBL/GenBank/DDBJ whole genome shotgun (WGS) entry which is preliminary data.</text>
</comment>
<evidence type="ECO:0000313" key="3">
    <source>
        <dbReference type="Proteomes" id="UP000550508"/>
    </source>
</evidence>
<reference evidence="2 3" key="1">
    <citation type="submission" date="2020-05" db="EMBL/GenBank/DDBJ databases">
        <authorList>
            <person name="Kim M.K."/>
        </authorList>
    </citation>
    <scope>NUCLEOTIDE SEQUENCE [LARGE SCALE GENOMIC DNA]</scope>
    <source>
        <strain evidence="2 3">BT25</strain>
    </source>
</reference>
<protein>
    <submittedName>
        <fullName evidence="2">Uncharacterized protein</fullName>
    </submittedName>
</protein>
<dbReference type="AlphaFoldDB" id="A0A849VLS3"/>
<sequence>MAKPHPTASVVRDQLQRPEFQHAIRTTSAARVEKKMPKQFLDLLEQLDIAETRNKKRS</sequence>
<name>A0A849VLS3_9HYPH</name>
<feature type="region of interest" description="Disordered" evidence="1">
    <location>
        <begin position="1"/>
        <end position="21"/>
    </location>
</feature>
<dbReference type="Proteomes" id="UP000550508">
    <property type="component" value="Unassembled WGS sequence"/>
</dbReference>